<name>A0A1H4CT46_9BACT</name>
<reference evidence="2" key="1">
    <citation type="submission" date="2016-10" db="EMBL/GenBank/DDBJ databases">
        <authorList>
            <person name="Varghese N."/>
            <person name="Submissions S."/>
        </authorList>
    </citation>
    <scope>NUCLEOTIDE SEQUENCE [LARGE SCALE GENOMIC DNA]</scope>
    <source>
        <strain evidence="2">DSM 23920</strain>
    </source>
</reference>
<dbReference type="PROSITE" id="PS51257">
    <property type="entry name" value="PROKAR_LIPOPROTEIN"/>
    <property type="match status" value="1"/>
</dbReference>
<sequence>MRKSVFAILSVFVFLTVSCSKTKEDSRLRRFVSMKLDNRIVLSENPTGVIYMPNPADPNPGNDYPRMEITAKSYNGDVITFTLAKAELPFTPGVYVATEKGNGMTVATNTTSPTTYSSVGSTTFYITITQIDNVAVEGSFSGMLKDVMGAGSDAAVRDGAFRALISKVQQ</sequence>
<dbReference type="Proteomes" id="UP000199656">
    <property type="component" value="Unassembled WGS sequence"/>
</dbReference>
<accession>A0A1H4CT46</accession>
<organism evidence="1 2">
    <name type="scientific">Chitinophaga terrae</name>
    <name type="common">ex Kim and Jung 2007</name>
    <dbReference type="NCBI Taxonomy" id="408074"/>
    <lineage>
        <taxon>Bacteria</taxon>
        <taxon>Pseudomonadati</taxon>
        <taxon>Bacteroidota</taxon>
        <taxon>Chitinophagia</taxon>
        <taxon>Chitinophagales</taxon>
        <taxon>Chitinophagaceae</taxon>
        <taxon>Chitinophaga</taxon>
    </lineage>
</organism>
<dbReference type="OrthoDB" id="669443at2"/>
<dbReference type="EMBL" id="FNRL01000011">
    <property type="protein sequence ID" value="SEA63501.1"/>
    <property type="molecule type" value="Genomic_DNA"/>
</dbReference>
<dbReference type="RefSeq" id="WP_139170156.1">
    <property type="nucleotide sequence ID" value="NZ_BKAT01000017.1"/>
</dbReference>
<dbReference type="AlphaFoldDB" id="A0A1H4CT46"/>
<proteinExistence type="predicted"/>
<gene>
    <name evidence="1" type="ORF">SAMN05660909_02778</name>
</gene>
<keyword evidence="2" id="KW-1185">Reference proteome</keyword>
<protein>
    <submittedName>
        <fullName evidence="1">Uncharacterized protein</fullName>
    </submittedName>
</protein>
<evidence type="ECO:0000313" key="1">
    <source>
        <dbReference type="EMBL" id="SEA63501.1"/>
    </source>
</evidence>
<evidence type="ECO:0000313" key="2">
    <source>
        <dbReference type="Proteomes" id="UP000199656"/>
    </source>
</evidence>